<dbReference type="GO" id="GO:0043130">
    <property type="term" value="F:ubiquitin binding"/>
    <property type="evidence" value="ECO:0007669"/>
    <property type="project" value="InterPro"/>
</dbReference>
<evidence type="ECO:0000313" key="16">
    <source>
        <dbReference type="RefSeq" id="XP_029009463.1"/>
    </source>
</evidence>
<feature type="transmembrane region" description="Helical" evidence="12">
    <location>
        <begin position="87"/>
        <end position="115"/>
    </location>
</feature>
<name>A0A6P7MSZ8_BETSP</name>
<dbReference type="Gene3D" id="1.10.8.10">
    <property type="entry name" value="DNA helicase RuvA subunit, C-terminal domain"/>
    <property type="match status" value="1"/>
</dbReference>
<keyword evidence="8 12" id="KW-1133">Transmembrane helix</keyword>
<dbReference type="InParanoid" id="A0A6P7MSZ8"/>
<dbReference type="GO" id="GO:0005783">
    <property type="term" value="C:endoplasmic reticulum"/>
    <property type="evidence" value="ECO:0007669"/>
    <property type="project" value="TreeGrafter"/>
</dbReference>
<protein>
    <submittedName>
        <fullName evidence="16">Autocrine motility factor receptor a</fullName>
    </submittedName>
</protein>
<evidence type="ECO:0000256" key="2">
    <source>
        <dbReference type="ARBA" id="ARBA00004906"/>
    </source>
</evidence>
<feature type="compositionally biased region" description="Low complexity" evidence="11">
    <location>
        <begin position="579"/>
        <end position="591"/>
    </location>
</feature>
<dbReference type="CDD" id="cd14421">
    <property type="entry name" value="CUE_AMFR"/>
    <property type="match status" value="1"/>
</dbReference>
<dbReference type="GO" id="GO:0006511">
    <property type="term" value="P:ubiquitin-dependent protein catabolic process"/>
    <property type="evidence" value="ECO:0007669"/>
    <property type="project" value="TreeGrafter"/>
</dbReference>
<dbReference type="InterPro" id="IPR003892">
    <property type="entry name" value="CUE"/>
</dbReference>
<dbReference type="Pfam" id="PF13639">
    <property type="entry name" value="zf-RING_2"/>
    <property type="match status" value="1"/>
</dbReference>
<keyword evidence="9 12" id="KW-0472">Membrane</keyword>
<dbReference type="InterPro" id="IPR013083">
    <property type="entry name" value="Znf_RING/FYVE/PHD"/>
</dbReference>
<comment type="pathway">
    <text evidence="2">Protein modification; protein ubiquitination.</text>
</comment>
<dbReference type="Pfam" id="PF25563">
    <property type="entry name" value="TPR_SYVN1_N"/>
    <property type="match status" value="1"/>
</dbReference>
<organism evidence="15 16">
    <name type="scientific">Betta splendens</name>
    <name type="common">Siamese fighting fish</name>
    <dbReference type="NCBI Taxonomy" id="158456"/>
    <lineage>
        <taxon>Eukaryota</taxon>
        <taxon>Metazoa</taxon>
        <taxon>Chordata</taxon>
        <taxon>Craniata</taxon>
        <taxon>Vertebrata</taxon>
        <taxon>Euteleostomi</taxon>
        <taxon>Actinopterygii</taxon>
        <taxon>Neopterygii</taxon>
        <taxon>Teleostei</taxon>
        <taxon>Neoteleostei</taxon>
        <taxon>Acanthomorphata</taxon>
        <taxon>Anabantaria</taxon>
        <taxon>Anabantiformes</taxon>
        <taxon>Anabantoidei</taxon>
        <taxon>Osphronemidae</taxon>
        <taxon>Betta</taxon>
    </lineage>
</organism>
<dbReference type="SUPFAM" id="SSF57850">
    <property type="entry name" value="RING/U-box"/>
    <property type="match status" value="1"/>
</dbReference>
<dbReference type="GO" id="GO:0030968">
    <property type="term" value="P:endoplasmic reticulum unfolded protein response"/>
    <property type="evidence" value="ECO:0007669"/>
    <property type="project" value="TreeGrafter"/>
</dbReference>
<dbReference type="PROSITE" id="PS51140">
    <property type="entry name" value="CUE"/>
    <property type="match status" value="1"/>
</dbReference>
<dbReference type="PROSITE" id="PS50089">
    <property type="entry name" value="ZF_RING_2"/>
    <property type="match status" value="1"/>
</dbReference>
<gene>
    <name evidence="16" type="primary">amfra</name>
</gene>
<feature type="transmembrane region" description="Helical" evidence="12">
    <location>
        <begin position="191"/>
        <end position="213"/>
    </location>
</feature>
<dbReference type="KEGG" id="bspl:114857283"/>
<dbReference type="GO" id="GO:0005829">
    <property type="term" value="C:cytosol"/>
    <property type="evidence" value="ECO:0007669"/>
    <property type="project" value="TreeGrafter"/>
</dbReference>
<evidence type="ECO:0000256" key="5">
    <source>
        <dbReference type="ARBA" id="ARBA00022723"/>
    </source>
</evidence>
<evidence type="ECO:0000256" key="6">
    <source>
        <dbReference type="ARBA" id="ARBA00022771"/>
    </source>
</evidence>
<evidence type="ECO:0000256" key="9">
    <source>
        <dbReference type="ARBA" id="ARBA00023136"/>
    </source>
</evidence>
<dbReference type="Gene3D" id="3.30.40.10">
    <property type="entry name" value="Zinc/RING finger domain, C3HC4 (zinc finger)"/>
    <property type="match status" value="1"/>
</dbReference>
<keyword evidence="4 12" id="KW-0812">Transmembrane</keyword>
<evidence type="ECO:0000256" key="4">
    <source>
        <dbReference type="ARBA" id="ARBA00022692"/>
    </source>
</evidence>
<dbReference type="Proteomes" id="UP000515150">
    <property type="component" value="Chromosome 6"/>
</dbReference>
<feature type="compositionally biased region" description="Acidic residues" evidence="11">
    <location>
        <begin position="511"/>
        <end position="520"/>
    </location>
</feature>
<dbReference type="FunFam" id="3.30.40.10:FF:000149">
    <property type="entry name" value="E3 ubiquitin-protein ligase AMFR"/>
    <property type="match status" value="1"/>
</dbReference>
<dbReference type="RefSeq" id="XP_029009463.1">
    <property type="nucleotide sequence ID" value="XM_029153630.3"/>
</dbReference>
<accession>A0A6P7MSZ8</accession>
<evidence type="ECO:0000256" key="12">
    <source>
        <dbReference type="SAM" id="Phobius"/>
    </source>
</evidence>
<dbReference type="InterPro" id="IPR057992">
    <property type="entry name" value="TPR_SYVN1_N"/>
</dbReference>
<keyword evidence="6 10" id="KW-0863">Zinc-finger</keyword>
<dbReference type="GO" id="GO:0000151">
    <property type="term" value="C:ubiquitin ligase complex"/>
    <property type="evidence" value="ECO:0007669"/>
    <property type="project" value="TreeGrafter"/>
</dbReference>
<feature type="compositionally biased region" description="Basic and acidic residues" evidence="11">
    <location>
        <begin position="521"/>
        <end position="537"/>
    </location>
</feature>
<evidence type="ECO:0000256" key="11">
    <source>
        <dbReference type="SAM" id="MobiDB-lite"/>
    </source>
</evidence>
<dbReference type="SMART" id="SM00546">
    <property type="entry name" value="CUE"/>
    <property type="match status" value="1"/>
</dbReference>
<feature type="region of interest" description="Disordered" evidence="11">
    <location>
        <begin position="506"/>
        <end position="541"/>
    </location>
</feature>
<dbReference type="Pfam" id="PF18442">
    <property type="entry name" value="G2BR"/>
    <property type="match status" value="1"/>
</dbReference>
<dbReference type="OrthoDB" id="3824970at2759"/>
<keyword evidence="7" id="KW-0862">Zinc</keyword>
<dbReference type="InterPro" id="IPR001841">
    <property type="entry name" value="Znf_RING"/>
</dbReference>
<evidence type="ECO:0000256" key="3">
    <source>
        <dbReference type="ARBA" id="ARBA00022679"/>
    </source>
</evidence>
<evidence type="ECO:0000259" key="13">
    <source>
        <dbReference type="PROSITE" id="PS50089"/>
    </source>
</evidence>
<evidence type="ECO:0000256" key="1">
    <source>
        <dbReference type="ARBA" id="ARBA00004141"/>
    </source>
</evidence>
<sequence>MPFLFLERFPWPSLQTYAAVSAALLVGTVLTLCSSDIQFQSGPEEAQNHPVHSSRIVRYMKDGGERLGPGYGDVAAGVLLHLLTDGVFVWLMVNTVCCVLLLIAKSIQCIVFGPLRISEKQHLKDKFWNFVFYKFIFVFGVLNVQTVEEVVMWWLWFAIPVFLHLLVQLCKDRFEYLSFSPATPLSSHMRVLLLLVMLLLCCGGLASLCSRLARSQGRHTAAFMAAECMLVTVRTTHGMFQYSIHLWDMNQEGSWENKSSYVYYTDLLMELLLLGLDLLHHVHMLLFTNSWLSMASLVIFMQLRFLVEEVQKRIRRHHNYLRVLHNMESRFSVASADEVAANNDDCAICWDAMSSARKLPCGHLFHSSCLRSWLEQDTSCPTCRMSLNIEGDEGRVERDAREAVPDARLHLNQLNHFFHFDGSRISSWLPSFSVEFMASTNFMGTMPSSPSPISAMVQQVHEMFPQVPLQLIQQDLEITRSLEVTTDNILERRLQAATPLPVEHPIIEVTPPEEEDGDSSESEREEGAMEDDKKVEETVEDVDVGFCATAEKRQMLLLQRKEELLQQARRDYLTRRTRSSTGSESHSYFGH</sequence>
<feature type="domain" description="CUE" evidence="14">
    <location>
        <begin position="452"/>
        <end position="494"/>
    </location>
</feature>
<dbReference type="GO" id="GO:0016020">
    <property type="term" value="C:membrane"/>
    <property type="evidence" value="ECO:0007669"/>
    <property type="project" value="UniProtKB-SubCell"/>
</dbReference>
<dbReference type="Pfam" id="PF02845">
    <property type="entry name" value="CUE"/>
    <property type="match status" value="1"/>
</dbReference>
<evidence type="ECO:0000259" key="14">
    <source>
        <dbReference type="PROSITE" id="PS51140"/>
    </source>
</evidence>
<keyword evidence="15" id="KW-1185">Reference proteome</keyword>
<dbReference type="PANTHER" id="PTHR15067:SF5">
    <property type="entry name" value="E3 UBIQUITIN-PROTEIN LIGASE AMFR"/>
    <property type="match status" value="1"/>
</dbReference>
<feature type="domain" description="RING-type" evidence="13">
    <location>
        <begin position="346"/>
        <end position="384"/>
    </location>
</feature>
<dbReference type="InterPro" id="IPR040675">
    <property type="entry name" value="AMFR_Ube2g2-bd"/>
</dbReference>
<reference evidence="16" key="1">
    <citation type="submission" date="2025-08" db="UniProtKB">
        <authorList>
            <consortium name="RefSeq"/>
        </authorList>
    </citation>
    <scope>IDENTIFICATION</scope>
</reference>
<evidence type="ECO:0000256" key="7">
    <source>
        <dbReference type="ARBA" id="ARBA00022833"/>
    </source>
</evidence>
<dbReference type="GO" id="GO:0008270">
    <property type="term" value="F:zinc ion binding"/>
    <property type="evidence" value="ECO:0007669"/>
    <property type="project" value="UniProtKB-KW"/>
</dbReference>
<comment type="subcellular location">
    <subcellularLocation>
        <location evidence="1">Membrane</location>
        <topology evidence="1">Multi-pass membrane protein</topology>
    </subcellularLocation>
</comment>
<dbReference type="GO" id="GO:0061630">
    <property type="term" value="F:ubiquitin protein ligase activity"/>
    <property type="evidence" value="ECO:0007669"/>
    <property type="project" value="TreeGrafter"/>
</dbReference>
<feature type="transmembrane region" description="Helical" evidence="12">
    <location>
        <begin position="151"/>
        <end position="170"/>
    </location>
</feature>
<keyword evidence="16" id="KW-0675">Receptor</keyword>
<dbReference type="CDD" id="cd16455">
    <property type="entry name" value="RING-H2_AMFR"/>
    <property type="match status" value="1"/>
</dbReference>
<evidence type="ECO:0000313" key="15">
    <source>
        <dbReference type="Proteomes" id="UP000515150"/>
    </source>
</evidence>
<proteinExistence type="predicted"/>
<keyword evidence="5" id="KW-0479">Metal-binding</keyword>
<keyword evidence="3" id="KW-0808">Transferase</keyword>
<dbReference type="AlphaFoldDB" id="A0A6P7MSZ8"/>
<evidence type="ECO:0000256" key="8">
    <source>
        <dbReference type="ARBA" id="ARBA00022989"/>
    </source>
</evidence>
<feature type="region of interest" description="Disordered" evidence="11">
    <location>
        <begin position="572"/>
        <end position="591"/>
    </location>
</feature>
<dbReference type="PANTHER" id="PTHR15067">
    <property type="entry name" value="E3 UBIQUITIN-PROTEIN LIGASE RNF8"/>
    <property type="match status" value="1"/>
</dbReference>
<dbReference type="SMART" id="SM00184">
    <property type="entry name" value="RING"/>
    <property type="match status" value="1"/>
</dbReference>
<dbReference type="GO" id="GO:0070936">
    <property type="term" value="P:protein K48-linked ubiquitination"/>
    <property type="evidence" value="ECO:0007669"/>
    <property type="project" value="TreeGrafter"/>
</dbReference>
<evidence type="ECO:0000256" key="10">
    <source>
        <dbReference type="PROSITE-ProRule" id="PRU00175"/>
    </source>
</evidence>
<dbReference type="GeneID" id="114857283"/>
<feature type="transmembrane region" description="Helical" evidence="12">
    <location>
        <begin position="285"/>
        <end position="307"/>
    </location>
</feature>
<feature type="transmembrane region" description="Helical" evidence="12">
    <location>
        <begin position="127"/>
        <end position="145"/>
    </location>
</feature>
<dbReference type="CTD" id="406442"/>